<dbReference type="CDD" id="cd03057">
    <property type="entry name" value="GST_N_Beta"/>
    <property type="match status" value="1"/>
</dbReference>
<evidence type="ECO:0000313" key="3">
    <source>
        <dbReference type="EMBL" id="AYG95718.1"/>
    </source>
</evidence>
<organism evidence="3 4">
    <name type="scientific">Brevundimonas naejangsanensis</name>
    <dbReference type="NCBI Taxonomy" id="588932"/>
    <lineage>
        <taxon>Bacteria</taxon>
        <taxon>Pseudomonadati</taxon>
        <taxon>Pseudomonadota</taxon>
        <taxon>Alphaproteobacteria</taxon>
        <taxon>Caulobacterales</taxon>
        <taxon>Caulobacteraceae</taxon>
        <taxon>Brevundimonas</taxon>
    </lineage>
</organism>
<gene>
    <name evidence="3" type="ORF">D8I30_11400</name>
</gene>
<dbReference type="InterPro" id="IPR040079">
    <property type="entry name" value="Glutathione_S-Trfase"/>
</dbReference>
<feature type="domain" description="GST N-terminal" evidence="1">
    <location>
        <begin position="1"/>
        <end position="80"/>
    </location>
</feature>
<dbReference type="Gene3D" id="1.20.1050.10">
    <property type="match status" value="1"/>
</dbReference>
<protein>
    <submittedName>
        <fullName evidence="3">Glutathione S-transferase</fullName>
    </submittedName>
</protein>
<dbReference type="PROSITE" id="PS50404">
    <property type="entry name" value="GST_NTER"/>
    <property type="match status" value="1"/>
</dbReference>
<dbReference type="AlphaFoldDB" id="A0A494RH32"/>
<dbReference type="EMBL" id="CP032707">
    <property type="protein sequence ID" value="AYG95718.1"/>
    <property type="molecule type" value="Genomic_DNA"/>
</dbReference>
<dbReference type="Pfam" id="PF02798">
    <property type="entry name" value="GST_N"/>
    <property type="match status" value="1"/>
</dbReference>
<dbReference type="InterPro" id="IPR004045">
    <property type="entry name" value="Glutathione_S-Trfase_N"/>
</dbReference>
<evidence type="ECO:0000259" key="1">
    <source>
        <dbReference type="PROSITE" id="PS50404"/>
    </source>
</evidence>
<accession>A0A494RH32</accession>
<reference evidence="3 4" key="1">
    <citation type="submission" date="2018-10" db="EMBL/GenBank/DDBJ databases">
        <title>Complete genome sequence of Brevundimonas naejangsanensis BRV3.</title>
        <authorList>
            <person name="Berrios L."/>
            <person name="Ely B."/>
        </authorList>
    </citation>
    <scope>NUCLEOTIDE SEQUENCE [LARGE SCALE GENOMIC DNA]</scope>
    <source>
        <strain evidence="3 4">BRV3</strain>
    </source>
</reference>
<feature type="domain" description="GST C-terminal" evidence="2">
    <location>
        <begin position="86"/>
        <end position="205"/>
    </location>
</feature>
<dbReference type="Gene3D" id="3.40.30.10">
    <property type="entry name" value="Glutaredoxin"/>
    <property type="match status" value="1"/>
</dbReference>
<dbReference type="PROSITE" id="PS50405">
    <property type="entry name" value="GST_CTER"/>
    <property type="match status" value="1"/>
</dbReference>
<dbReference type="PANTHER" id="PTHR44051:SF8">
    <property type="entry name" value="GLUTATHIONE S-TRANSFERASE GSTA"/>
    <property type="match status" value="1"/>
</dbReference>
<keyword evidence="4" id="KW-1185">Reference proteome</keyword>
<dbReference type="InterPro" id="IPR036249">
    <property type="entry name" value="Thioredoxin-like_sf"/>
</dbReference>
<evidence type="ECO:0000313" key="4">
    <source>
        <dbReference type="Proteomes" id="UP000276984"/>
    </source>
</evidence>
<dbReference type="RefSeq" id="WP_121482852.1">
    <property type="nucleotide sequence ID" value="NZ_CP032707.1"/>
</dbReference>
<dbReference type="InterPro" id="IPR010987">
    <property type="entry name" value="Glutathione-S-Trfase_C-like"/>
</dbReference>
<sequence>MLKLYYSPGACAIASHIGLEEAGATYEVEKIDLRAGQQRTPEYLAINPAGVTPALATPRGVITQNAAILAYVAQTHPDARLADLDDPFAFARLQAFNGWLASSLHPAIGKALFSRPPLEGPAKDEAIQIALQKYDLAENHLLAGAWVMGADHSMADGYLMVFTRWARQAGLLDLARFPKLNAHLDLVQSRPAVQRVLNAEGLAAV</sequence>
<dbReference type="PANTHER" id="PTHR44051">
    <property type="entry name" value="GLUTATHIONE S-TRANSFERASE-RELATED"/>
    <property type="match status" value="1"/>
</dbReference>
<dbReference type="Proteomes" id="UP000276984">
    <property type="component" value="Chromosome"/>
</dbReference>
<dbReference type="SFLD" id="SFLDG00358">
    <property type="entry name" value="Main_(cytGST)"/>
    <property type="match status" value="1"/>
</dbReference>
<evidence type="ECO:0000259" key="2">
    <source>
        <dbReference type="PROSITE" id="PS50405"/>
    </source>
</evidence>
<dbReference type="SFLD" id="SFLDG01150">
    <property type="entry name" value="Main.1:_Beta-like"/>
    <property type="match status" value="1"/>
</dbReference>
<dbReference type="InterPro" id="IPR036282">
    <property type="entry name" value="Glutathione-S-Trfase_C_sf"/>
</dbReference>
<dbReference type="OrthoDB" id="7583243at2"/>
<keyword evidence="3" id="KW-0808">Transferase</keyword>
<name>A0A494RH32_9CAUL</name>
<dbReference type="SFLD" id="SFLDS00019">
    <property type="entry name" value="Glutathione_Transferase_(cytos"/>
    <property type="match status" value="1"/>
</dbReference>
<dbReference type="SUPFAM" id="SSF52833">
    <property type="entry name" value="Thioredoxin-like"/>
    <property type="match status" value="1"/>
</dbReference>
<dbReference type="SUPFAM" id="SSF47616">
    <property type="entry name" value="GST C-terminal domain-like"/>
    <property type="match status" value="1"/>
</dbReference>
<proteinExistence type="predicted"/>
<dbReference type="CDD" id="cd03188">
    <property type="entry name" value="GST_C_Beta"/>
    <property type="match status" value="1"/>
</dbReference>
<dbReference type="GO" id="GO:0016740">
    <property type="term" value="F:transferase activity"/>
    <property type="evidence" value="ECO:0007669"/>
    <property type="project" value="UniProtKB-KW"/>
</dbReference>